<dbReference type="PANTHER" id="PTHR22950:SF690">
    <property type="entry name" value="ACID TRANSPORTER, PUTATIVE-RELATED"/>
    <property type="match status" value="1"/>
</dbReference>
<organism evidence="7 8">
    <name type="scientific">Trypanosoma rangeli</name>
    <dbReference type="NCBI Taxonomy" id="5698"/>
    <lineage>
        <taxon>Eukaryota</taxon>
        <taxon>Discoba</taxon>
        <taxon>Euglenozoa</taxon>
        <taxon>Kinetoplastea</taxon>
        <taxon>Metakinetoplastina</taxon>
        <taxon>Trypanosomatida</taxon>
        <taxon>Trypanosomatidae</taxon>
        <taxon>Trypanosoma</taxon>
        <taxon>Herpetosoma</taxon>
    </lineage>
</organism>
<feature type="transmembrane region" description="Helical" evidence="5">
    <location>
        <begin position="183"/>
        <end position="202"/>
    </location>
</feature>
<dbReference type="GO" id="GO:0005737">
    <property type="term" value="C:cytoplasm"/>
    <property type="evidence" value="ECO:0007669"/>
    <property type="project" value="TreeGrafter"/>
</dbReference>
<feature type="transmembrane region" description="Helical" evidence="5">
    <location>
        <begin position="95"/>
        <end position="118"/>
    </location>
</feature>
<dbReference type="GO" id="GO:0016020">
    <property type="term" value="C:membrane"/>
    <property type="evidence" value="ECO:0007669"/>
    <property type="project" value="UniProtKB-SubCell"/>
</dbReference>
<evidence type="ECO:0000256" key="2">
    <source>
        <dbReference type="ARBA" id="ARBA00022692"/>
    </source>
</evidence>
<keyword evidence="3 5" id="KW-1133">Transmembrane helix</keyword>
<dbReference type="PANTHER" id="PTHR22950">
    <property type="entry name" value="AMINO ACID TRANSPORTER"/>
    <property type="match status" value="1"/>
</dbReference>
<dbReference type="EMBL" id="MKGL01000925">
    <property type="protein sequence ID" value="RNE95183.1"/>
    <property type="molecule type" value="Genomic_DNA"/>
</dbReference>
<feature type="transmembrane region" description="Helical" evidence="5">
    <location>
        <begin position="253"/>
        <end position="276"/>
    </location>
</feature>
<feature type="transmembrane region" description="Helical" evidence="5">
    <location>
        <begin position="288"/>
        <end position="310"/>
    </location>
</feature>
<feature type="transmembrane region" description="Helical" evidence="5">
    <location>
        <begin position="70"/>
        <end position="89"/>
    </location>
</feature>
<evidence type="ECO:0000256" key="5">
    <source>
        <dbReference type="SAM" id="Phobius"/>
    </source>
</evidence>
<reference evidence="7 8" key="1">
    <citation type="journal article" date="2018" name="BMC Genomics">
        <title>Genomic comparison of Trypanosoma conorhini and Trypanosoma rangeli to Trypanosoma cruzi strains of high and low virulence.</title>
        <authorList>
            <person name="Bradwell K.R."/>
            <person name="Koparde V.N."/>
            <person name="Matveyev A.V."/>
            <person name="Serrano M.G."/>
            <person name="Alves J.M."/>
            <person name="Parikh H."/>
            <person name="Huang B."/>
            <person name="Lee V."/>
            <person name="Espinosa-Alvarez O."/>
            <person name="Ortiz P.A."/>
            <person name="Costa-Martins A.G."/>
            <person name="Teixeira M.M."/>
            <person name="Buck G.A."/>
        </authorList>
    </citation>
    <scope>NUCLEOTIDE SEQUENCE [LARGE SCALE GENOMIC DNA]</scope>
    <source>
        <strain evidence="7 8">AM80</strain>
    </source>
</reference>
<comment type="caution">
    <text evidence="7">The sequence shown here is derived from an EMBL/GenBank/DDBJ whole genome shotgun (WGS) entry which is preliminary data.</text>
</comment>
<dbReference type="Pfam" id="PF01490">
    <property type="entry name" value="Aa_trans"/>
    <property type="match status" value="1"/>
</dbReference>
<feature type="transmembrane region" description="Helical" evidence="5">
    <location>
        <begin position="330"/>
        <end position="353"/>
    </location>
</feature>
<accession>A0A3R7R2W8</accession>
<feature type="transmembrane region" description="Helical" evidence="5">
    <location>
        <begin position="139"/>
        <end position="163"/>
    </location>
</feature>
<dbReference type="GO" id="GO:0015179">
    <property type="term" value="F:L-amino acid transmembrane transporter activity"/>
    <property type="evidence" value="ECO:0007669"/>
    <property type="project" value="TreeGrafter"/>
</dbReference>
<keyword evidence="2 5" id="KW-0812">Transmembrane</keyword>
<dbReference type="VEuPathDB" id="TriTrypDB:TRSC58_03764"/>
<dbReference type="OMA" id="ETMPYWK"/>
<gene>
    <name evidence="7" type="ORF">TraAM80_10354</name>
</gene>
<feature type="transmembrane region" description="Helical" evidence="5">
    <location>
        <begin position="214"/>
        <end position="233"/>
    </location>
</feature>
<dbReference type="GeneID" id="40334287"/>
<feature type="transmembrane region" description="Helical" evidence="5">
    <location>
        <begin position="374"/>
        <end position="392"/>
    </location>
</feature>
<feature type="transmembrane region" description="Helical" evidence="5">
    <location>
        <begin position="398"/>
        <end position="421"/>
    </location>
</feature>
<evidence type="ECO:0000313" key="7">
    <source>
        <dbReference type="EMBL" id="RNE95183.1"/>
    </source>
</evidence>
<dbReference type="InterPro" id="IPR013057">
    <property type="entry name" value="AA_transpt_TM"/>
</dbReference>
<sequence length="465" mass="50396">SPEPTAVLIPPASNAASEKNAALGTQLPMPPELCPDVEMYPKESPQQAPKHWLLRLVNIIVPRGGALSGMLNLASVTLGAGIISIPSAFNTSGMVMAMVYLLAVTALTVFSIHLLVAASERTGYRSFESLARGLLGRGADIAVALLIWLLCFGGAIGYMVAVGDVLRPILAHKGVPEYLKTDSGRRLIMSCIWILFIFPLVLPKQVNSLRYASAVGVLFIILFVGCVVVHSVQKIAADGHLRSDLVLFRPGNSAVSGLALFMFAYLCQVNCFKIYYEMRCRSVANMTRDAAASCGICCLLYFLIGFFGYAEFGPEVSGSILTYFNPYTAPAFFVCFIGIIVKLCAAFSLNMLACRTALFQTMQWDVDTMPYWKHSIFSVTFAVGALLFGLFLPDINIVFGLVGAFCGGFIGFVFPALFIMYSGNWSYKSVGAVQYFLTYFILVAGVVAIVFGTGSTVYSTIKRFS</sequence>
<evidence type="ECO:0000256" key="4">
    <source>
        <dbReference type="ARBA" id="ARBA00023136"/>
    </source>
</evidence>
<evidence type="ECO:0000259" key="6">
    <source>
        <dbReference type="Pfam" id="PF01490"/>
    </source>
</evidence>
<evidence type="ECO:0000256" key="3">
    <source>
        <dbReference type="ARBA" id="ARBA00022989"/>
    </source>
</evidence>
<evidence type="ECO:0000313" key="8">
    <source>
        <dbReference type="Proteomes" id="UP000283634"/>
    </source>
</evidence>
<feature type="transmembrane region" description="Helical" evidence="5">
    <location>
        <begin position="433"/>
        <end position="458"/>
    </location>
</feature>
<feature type="non-terminal residue" evidence="7">
    <location>
        <position position="1"/>
    </location>
</feature>
<comment type="subcellular location">
    <subcellularLocation>
        <location evidence="1">Membrane</location>
        <topology evidence="1">Multi-pass membrane protein</topology>
    </subcellularLocation>
</comment>
<name>A0A3R7R2W8_TRYRA</name>
<keyword evidence="8" id="KW-1185">Reference proteome</keyword>
<protein>
    <submittedName>
        <fullName evidence="7">Putative amino acid transporter</fullName>
    </submittedName>
</protein>
<evidence type="ECO:0000256" key="1">
    <source>
        <dbReference type="ARBA" id="ARBA00004141"/>
    </source>
</evidence>
<dbReference type="AlphaFoldDB" id="A0A3R7R2W8"/>
<proteinExistence type="predicted"/>
<dbReference type="OrthoDB" id="28208at2759"/>
<dbReference type="RefSeq" id="XP_029233163.1">
    <property type="nucleotide sequence ID" value="XM_029386981.1"/>
</dbReference>
<keyword evidence="4 5" id="KW-0472">Membrane</keyword>
<feature type="domain" description="Amino acid transporter transmembrane" evidence="6">
    <location>
        <begin position="64"/>
        <end position="455"/>
    </location>
</feature>
<dbReference type="Proteomes" id="UP000283634">
    <property type="component" value="Unassembled WGS sequence"/>
</dbReference>